<organism evidence="1 2">
    <name type="scientific">Pseudodesulfovibrio nedwellii</name>
    <dbReference type="NCBI Taxonomy" id="2973072"/>
    <lineage>
        <taxon>Bacteria</taxon>
        <taxon>Pseudomonadati</taxon>
        <taxon>Thermodesulfobacteriota</taxon>
        <taxon>Desulfovibrionia</taxon>
        <taxon>Desulfovibrionales</taxon>
        <taxon>Desulfovibrionaceae</taxon>
    </lineage>
</organism>
<evidence type="ECO:0000313" key="1">
    <source>
        <dbReference type="EMBL" id="BDQ36212.1"/>
    </source>
</evidence>
<name>A0ABM8AXH2_9BACT</name>
<reference evidence="1 2" key="1">
    <citation type="submission" date="2022-08" db="EMBL/GenBank/DDBJ databases">
        <title>Genome Sequence of the sulphate-reducing bacterium, Pseudodesulfovibrio sp. SYK.</title>
        <authorList>
            <person name="Kondo R."/>
            <person name="Kataoka T."/>
        </authorList>
    </citation>
    <scope>NUCLEOTIDE SEQUENCE [LARGE SCALE GENOMIC DNA]</scope>
    <source>
        <strain evidence="1 2">SYK</strain>
    </source>
</reference>
<keyword evidence="2" id="KW-1185">Reference proteome</keyword>
<protein>
    <submittedName>
        <fullName evidence="1">Uncharacterized protein</fullName>
    </submittedName>
</protein>
<gene>
    <name evidence="1" type="ORF">SYK_05720</name>
</gene>
<evidence type="ECO:0000313" key="2">
    <source>
        <dbReference type="Proteomes" id="UP001317742"/>
    </source>
</evidence>
<accession>A0ABM8AXH2</accession>
<proteinExistence type="predicted"/>
<dbReference type="EMBL" id="AP026709">
    <property type="protein sequence ID" value="BDQ36212.1"/>
    <property type="molecule type" value="Genomic_DNA"/>
</dbReference>
<dbReference type="Proteomes" id="UP001317742">
    <property type="component" value="Chromosome"/>
</dbReference>
<sequence length="62" mass="6989">MEILLKTSVFRACPLVASGVEKFQIYGVCDMIPQLMLSGCLIEYSQMQGIEIKWKCYGRLGV</sequence>